<dbReference type="GO" id="GO:0016020">
    <property type="term" value="C:membrane"/>
    <property type="evidence" value="ECO:0007669"/>
    <property type="project" value="InterPro"/>
</dbReference>
<organism evidence="5 6">
    <name type="scientific">Talaromyces pinophilus</name>
    <name type="common">Penicillium pinophilum</name>
    <dbReference type="NCBI Taxonomy" id="128442"/>
    <lineage>
        <taxon>Eukaryota</taxon>
        <taxon>Fungi</taxon>
        <taxon>Dikarya</taxon>
        <taxon>Ascomycota</taxon>
        <taxon>Pezizomycotina</taxon>
        <taxon>Eurotiomycetes</taxon>
        <taxon>Eurotiomycetidae</taxon>
        <taxon>Eurotiales</taxon>
        <taxon>Trichocomaceae</taxon>
        <taxon>Talaromyces</taxon>
        <taxon>Talaromyces sect. Talaromyces</taxon>
    </lineage>
</organism>
<feature type="transmembrane region" description="Helical" evidence="4">
    <location>
        <begin position="771"/>
        <end position="793"/>
    </location>
</feature>
<dbReference type="Pfam" id="PF01544">
    <property type="entry name" value="CorA"/>
    <property type="match status" value="1"/>
</dbReference>
<feature type="repeat" description="ANK" evidence="3">
    <location>
        <begin position="172"/>
        <end position="195"/>
    </location>
</feature>
<accession>A0A0B8N0G8</accession>
<feature type="repeat" description="ANK" evidence="3">
    <location>
        <begin position="240"/>
        <end position="261"/>
    </location>
</feature>
<proteinExistence type="predicted"/>
<dbReference type="AlphaFoldDB" id="A0A0B8N0G8"/>
<gene>
    <name evidence="5" type="ORF">TCE0_011f00546</name>
</gene>
<dbReference type="Proteomes" id="UP000053095">
    <property type="component" value="Unassembled WGS sequence"/>
</dbReference>
<keyword evidence="2 3" id="KW-0040">ANK repeat</keyword>
<keyword evidence="4" id="KW-0472">Membrane</keyword>
<dbReference type="InterPro" id="IPR036770">
    <property type="entry name" value="Ankyrin_rpt-contain_sf"/>
</dbReference>
<evidence type="ECO:0000313" key="6">
    <source>
        <dbReference type="Proteomes" id="UP000053095"/>
    </source>
</evidence>
<dbReference type="InterPro" id="IPR002110">
    <property type="entry name" value="Ankyrin_rpt"/>
</dbReference>
<evidence type="ECO:0000256" key="2">
    <source>
        <dbReference type="ARBA" id="ARBA00023043"/>
    </source>
</evidence>
<reference evidence="6" key="1">
    <citation type="journal article" date="2015" name="Genome Announc.">
        <title>Draft genome sequence of Talaromyces cellulolyticus strain Y-94, a source of lignocellulosic biomass-degrading enzymes.</title>
        <authorList>
            <person name="Fujii T."/>
            <person name="Koike H."/>
            <person name="Sawayama S."/>
            <person name="Yano S."/>
            <person name="Inoue H."/>
        </authorList>
    </citation>
    <scope>NUCLEOTIDE SEQUENCE [LARGE SCALE GENOMIC DNA]</scope>
    <source>
        <strain evidence="6">Y-94</strain>
    </source>
</reference>
<dbReference type="Pfam" id="PF12796">
    <property type="entry name" value="Ank_2"/>
    <property type="match status" value="5"/>
</dbReference>
<evidence type="ECO:0000313" key="5">
    <source>
        <dbReference type="EMBL" id="GAM33564.1"/>
    </source>
</evidence>
<keyword evidence="4" id="KW-0812">Transmembrane</keyword>
<dbReference type="GO" id="GO:0046873">
    <property type="term" value="F:metal ion transmembrane transporter activity"/>
    <property type="evidence" value="ECO:0007669"/>
    <property type="project" value="InterPro"/>
</dbReference>
<dbReference type="PROSITE" id="PS50297">
    <property type="entry name" value="ANK_REP_REGION"/>
    <property type="match status" value="5"/>
</dbReference>
<feature type="repeat" description="ANK" evidence="3">
    <location>
        <begin position="376"/>
        <end position="408"/>
    </location>
</feature>
<dbReference type="PRINTS" id="PR01415">
    <property type="entry name" value="ANKYRIN"/>
</dbReference>
<keyword evidence="6" id="KW-1185">Reference proteome</keyword>
<dbReference type="Gene3D" id="1.25.40.20">
    <property type="entry name" value="Ankyrin repeat-containing domain"/>
    <property type="match status" value="4"/>
</dbReference>
<dbReference type="PANTHER" id="PTHR24198">
    <property type="entry name" value="ANKYRIN REPEAT AND PROTEIN KINASE DOMAIN-CONTAINING PROTEIN"/>
    <property type="match status" value="1"/>
</dbReference>
<feature type="repeat" description="ANK" evidence="3">
    <location>
        <begin position="432"/>
        <end position="464"/>
    </location>
</feature>
<name>A0A0B8N0G8_TALPI</name>
<evidence type="ECO:0000256" key="3">
    <source>
        <dbReference type="PROSITE-ProRule" id="PRU00023"/>
    </source>
</evidence>
<dbReference type="EMBL" id="DF933807">
    <property type="protein sequence ID" value="GAM33564.1"/>
    <property type="molecule type" value="Genomic_DNA"/>
</dbReference>
<keyword evidence="4" id="KW-1133">Transmembrane helix</keyword>
<dbReference type="SMART" id="SM00248">
    <property type="entry name" value="ANK"/>
    <property type="match status" value="12"/>
</dbReference>
<protein>
    <submittedName>
        <fullName evidence="5">Ankyrin repeat-containing protein</fullName>
    </submittedName>
</protein>
<dbReference type="SUPFAM" id="SSF48403">
    <property type="entry name" value="Ankyrin repeat"/>
    <property type="match status" value="2"/>
</dbReference>
<sequence length="905" mass="100689">MEVQEETINLNSKKVSELLRAGADVNAAGGQYGSAIQAAGYLGRDAILETLFNYDVDYNSTNAGSRNPDGQTALSLAAESGHNLIVRQLLARDGIKADLADNNGRTPLSWAAGSGDGWSVIEEFLKRSDVDAESKDRDGRTPFSWAAENGRVRVVDLLLKRPDIDPNTSDTNGRTPLSWAAGNGHHEVVNLLLKREDVTCDRADVDGRTPLSWAAEAGKGLVVDKLLGKSEVNPDREDKEGKTPLSWAAEKGNKDVVYILLFHADVNHSSTFPGSVPPLWRAAMNGHDGVVEVLLAAENININHKNKGGTTLLSWAAASGRDKVVKLLMAKEGLTPDSPDRSGRTALSWAAETGRGAIVEILLKRSDVNPNSVDHSGCTPLLWAAMNGHSAVVELLLAKGVNPNSTDNSGRTPLLWALINGHNDVSRSLIRKDTTTLHSLVQDGDRALTELLLATGYDVNRCDPGGTTALRLAIRRKDREMVELLLENGAVTRGVMANEWLDVYGRKQTDIIQLLEGANGQKHVSFIERSTLANTPAFSMDEKRLVVFPIDWQRPDELILDEMRNTGINEFRVFYAKVNNHATRVSVLLWFPDGNDPFPQQEYFNMPRWPSTCIAWTILSPSNPHIRPWQSVDYYSMLPNGWIPDDGIDFFQQIVLHLEERWISRLVQLRSEGKNPDLMRQLAQDAQKWTELRSILQDHTDTAQKFIVEYSQRYNANRFPKDLQNTVDEFKAKISHRLDQLDQTIRDLLQFEFAWASINESRVSTRLGHNVMLFTYVSIFYLPLAFCAAIWAIPNIADSDTRNPFIITSVIVGFITLLISFNLENITTLGWRLYEGWRTTVLELTFGMVAGRILVLEIGGQGQESGLSKEVMVPPKTFDGLVNHQDIEVELRYITSDKDATIPPC</sequence>
<feature type="repeat" description="ANK" evidence="3">
    <location>
        <begin position="465"/>
        <end position="490"/>
    </location>
</feature>
<dbReference type="InterPro" id="IPR002523">
    <property type="entry name" value="MgTranspt_CorA/ZnTranspt_ZntB"/>
</dbReference>
<evidence type="ECO:0000256" key="1">
    <source>
        <dbReference type="ARBA" id="ARBA00022737"/>
    </source>
</evidence>
<feature type="repeat" description="ANK" evidence="3">
    <location>
        <begin position="138"/>
        <end position="161"/>
    </location>
</feature>
<dbReference type="PANTHER" id="PTHR24198:SF165">
    <property type="entry name" value="ANKYRIN REPEAT-CONTAINING PROTEIN-RELATED"/>
    <property type="match status" value="1"/>
</dbReference>
<evidence type="ECO:0000256" key="4">
    <source>
        <dbReference type="SAM" id="Phobius"/>
    </source>
</evidence>
<dbReference type="Pfam" id="PF00023">
    <property type="entry name" value="Ank"/>
    <property type="match status" value="1"/>
</dbReference>
<feature type="repeat" description="ANK" evidence="3">
    <location>
        <begin position="69"/>
        <end position="102"/>
    </location>
</feature>
<dbReference type="PROSITE" id="PS50088">
    <property type="entry name" value="ANK_REPEAT"/>
    <property type="match status" value="7"/>
</dbReference>
<keyword evidence="1" id="KW-0677">Repeat</keyword>
<feature type="transmembrane region" description="Helical" evidence="4">
    <location>
        <begin position="805"/>
        <end position="823"/>
    </location>
</feature>